<sequence length="61" mass="7066">MNNKRGRPTSLLQRNENFFDVVVTNVLYMNKNNIYLTTRCFDTTIITKVIYMNKCNGGAIC</sequence>
<comment type="caution">
    <text evidence="1">The sequence shown here is derived from an EMBL/GenBank/DDBJ whole genome shotgun (WGS) entry which is preliminary data.</text>
</comment>
<evidence type="ECO:0000313" key="1">
    <source>
        <dbReference type="EMBL" id="RSL30849.1"/>
    </source>
</evidence>
<name>A0A3R9Q095_9BACI</name>
<keyword evidence="2" id="KW-1185">Reference proteome</keyword>
<evidence type="ECO:0000313" key="2">
    <source>
        <dbReference type="Proteomes" id="UP000275076"/>
    </source>
</evidence>
<accession>A0A3R9Q095</accession>
<protein>
    <submittedName>
        <fullName evidence="1">Uncharacterized protein</fullName>
    </submittedName>
</protein>
<dbReference type="AlphaFoldDB" id="A0A3R9Q095"/>
<proteinExistence type="predicted"/>
<reference evidence="1 2" key="1">
    <citation type="submission" date="2018-10" db="EMBL/GenBank/DDBJ databases">
        <title>Draft genome sequence of Bacillus salarius IM0101, isolated from a hypersaline soil in Inner Mongolia, China.</title>
        <authorList>
            <person name="Yamprayoonswat W."/>
            <person name="Boonvisut S."/>
            <person name="Jumpathong W."/>
            <person name="Sittihan S."/>
            <person name="Ruangsuj P."/>
            <person name="Wanthongcharoen S."/>
            <person name="Thongpramul N."/>
            <person name="Pimmason S."/>
            <person name="Yu B."/>
            <person name="Yasawong M."/>
        </authorList>
    </citation>
    <scope>NUCLEOTIDE SEQUENCE [LARGE SCALE GENOMIC DNA]</scope>
    <source>
        <strain evidence="1 2">IM0101</strain>
    </source>
</reference>
<dbReference type="EMBL" id="RBVX01000031">
    <property type="protein sequence ID" value="RSL30849.1"/>
    <property type="molecule type" value="Genomic_DNA"/>
</dbReference>
<organism evidence="1 2">
    <name type="scientific">Salibacterium salarium</name>
    <dbReference type="NCBI Taxonomy" id="284579"/>
    <lineage>
        <taxon>Bacteria</taxon>
        <taxon>Bacillati</taxon>
        <taxon>Bacillota</taxon>
        <taxon>Bacilli</taxon>
        <taxon>Bacillales</taxon>
        <taxon>Bacillaceae</taxon>
    </lineage>
</organism>
<gene>
    <name evidence="1" type="ORF">D7Z54_23950</name>
</gene>
<dbReference type="Proteomes" id="UP000275076">
    <property type="component" value="Unassembled WGS sequence"/>
</dbReference>